<dbReference type="Gene3D" id="3.40.50.1820">
    <property type="entry name" value="alpha/beta hydrolase"/>
    <property type="match status" value="1"/>
</dbReference>
<keyword evidence="5" id="KW-1185">Reference proteome</keyword>
<evidence type="ECO:0000313" key="5">
    <source>
        <dbReference type="Proteomes" id="UP000177625"/>
    </source>
</evidence>
<evidence type="ECO:0000313" key="4">
    <source>
        <dbReference type="EMBL" id="CZT47546.1"/>
    </source>
</evidence>
<gene>
    <name evidence="4" type="ORF">RSE6_08119</name>
</gene>
<proteinExistence type="predicted"/>
<evidence type="ECO:0000256" key="2">
    <source>
        <dbReference type="SAM" id="SignalP"/>
    </source>
</evidence>
<feature type="chain" id="PRO_5009448224" description="AB hydrolase-1 domain-containing protein" evidence="2">
    <location>
        <begin position="19"/>
        <end position="417"/>
    </location>
</feature>
<keyword evidence="2" id="KW-0732">Signal</keyword>
<keyword evidence="1" id="KW-0378">Hydrolase</keyword>
<dbReference type="InterPro" id="IPR000073">
    <property type="entry name" value="AB_hydrolase_1"/>
</dbReference>
<dbReference type="PANTHER" id="PTHR43798:SF31">
    <property type="entry name" value="AB HYDROLASE SUPERFAMILY PROTEIN YCLE"/>
    <property type="match status" value="1"/>
</dbReference>
<reference evidence="5" key="1">
    <citation type="submission" date="2016-03" db="EMBL/GenBank/DDBJ databases">
        <authorList>
            <person name="Guldener U."/>
        </authorList>
    </citation>
    <scope>NUCLEOTIDE SEQUENCE [LARGE SCALE GENOMIC DNA]</scope>
</reference>
<protein>
    <recommendedName>
        <fullName evidence="3">AB hydrolase-1 domain-containing protein</fullName>
    </recommendedName>
</protein>
<name>A0A1E1MEM2_RHYSE</name>
<dbReference type="Proteomes" id="UP000177625">
    <property type="component" value="Unassembled WGS sequence"/>
</dbReference>
<dbReference type="GO" id="GO:0016020">
    <property type="term" value="C:membrane"/>
    <property type="evidence" value="ECO:0007669"/>
    <property type="project" value="TreeGrafter"/>
</dbReference>
<dbReference type="Pfam" id="PF12697">
    <property type="entry name" value="Abhydrolase_6"/>
    <property type="match status" value="1"/>
</dbReference>
<evidence type="ECO:0000256" key="1">
    <source>
        <dbReference type="ARBA" id="ARBA00022801"/>
    </source>
</evidence>
<dbReference type="EMBL" id="FJVC01000296">
    <property type="protein sequence ID" value="CZT47546.1"/>
    <property type="molecule type" value="Genomic_DNA"/>
</dbReference>
<dbReference type="InterPro" id="IPR029058">
    <property type="entry name" value="AB_hydrolase_fold"/>
</dbReference>
<dbReference type="SUPFAM" id="SSF53474">
    <property type="entry name" value="alpha/beta-Hydrolases"/>
    <property type="match status" value="1"/>
</dbReference>
<dbReference type="PANTHER" id="PTHR43798">
    <property type="entry name" value="MONOACYLGLYCEROL LIPASE"/>
    <property type="match status" value="1"/>
</dbReference>
<feature type="domain" description="AB hydrolase-1" evidence="3">
    <location>
        <begin position="98"/>
        <end position="394"/>
    </location>
</feature>
<sequence length="417" mass="45084">MYILTATALGLFVASVAGKRCINQTIPVEISARQAIFDIDVPQTNLEVTDFILNVTQQGRNFTDIALSGYGTTQGTYNISTQFCMPDSSNITHPTVQVLTHGIGFDKTYWDLPYANYDYSYLNVAVDQYKYCTLSFDRLGVGNSSHGEPLNEIQAYLEVAATAKLTEMLRQGQFPKVNHTFTKVVHVGHSFGSAQTYSLANLYPNLTDGIILTGFSMNASFVGLFASGGNFQLASKNQPLRFSNATGEQVQTVLDMYAEPLLDYIAPVDLSNLPAPQGLPNGYMVSSNAEANKYLFLKPKYYDAGLLALAERTKQPVTQGEILTLGSLVMANNYNGPVMVITGDADLPYCGSDCLATGGAAASIPAQVKKNFPNVADGNFTAVVQPNTGHGINFHYNATGAYNVMNEFLASKDLAGH</sequence>
<feature type="signal peptide" evidence="2">
    <location>
        <begin position="1"/>
        <end position="18"/>
    </location>
</feature>
<evidence type="ECO:0000259" key="3">
    <source>
        <dbReference type="Pfam" id="PF12697"/>
    </source>
</evidence>
<accession>A0A1E1MEM2</accession>
<dbReference type="InterPro" id="IPR050266">
    <property type="entry name" value="AB_hydrolase_sf"/>
</dbReference>
<dbReference type="GO" id="GO:0016787">
    <property type="term" value="F:hydrolase activity"/>
    <property type="evidence" value="ECO:0007669"/>
    <property type="project" value="UniProtKB-KW"/>
</dbReference>
<dbReference type="AlphaFoldDB" id="A0A1E1MEM2"/>
<organism evidence="4 5">
    <name type="scientific">Rhynchosporium secalis</name>
    <name type="common">Barley scald fungus</name>
    <dbReference type="NCBI Taxonomy" id="38038"/>
    <lineage>
        <taxon>Eukaryota</taxon>
        <taxon>Fungi</taxon>
        <taxon>Dikarya</taxon>
        <taxon>Ascomycota</taxon>
        <taxon>Pezizomycotina</taxon>
        <taxon>Leotiomycetes</taxon>
        <taxon>Helotiales</taxon>
        <taxon>Ploettnerulaceae</taxon>
        <taxon>Rhynchosporium</taxon>
    </lineage>
</organism>